<evidence type="ECO:0000259" key="17">
    <source>
        <dbReference type="PROSITE" id="PS51975"/>
    </source>
</evidence>
<comment type="catalytic activity">
    <reaction evidence="1 14 15 16">
        <text>Endonucleolytic cleavage to 5'-phosphomonoester.</text>
        <dbReference type="EC" id="3.1.26.4"/>
    </reaction>
</comment>
<dbReference type="InterPro" id="IPR012337">
    <property type="entry name" value="RNaseH-like_sf"/>
</dbReference>
<comment type="subcellular location">
    <subcellularLocation>
        <location evidence="4 14">Cytoplasm</location>
    </subcellularLocation>
</comment>
<dbReference type="InterPro" id="IPR036397">
    <property type="entry name" value="RNaseH_sf"/>
</dbReference>
<evidence type="ECO:0000256" key="2">
    <source>
        <dbReference type="ARBA" id="ARBA00001946"/>
    </source>
</evidence>
<dbReference type="eggNOG" id="COG0164">
    <property type="taxonomic scope" value="Bacteria"/>
</dbReference>
<comment type="similarity">
    <text evidence="5 14 16">Belongs to the RNase HII family.</text>
</comment>
<dbReference type="CDD" id="cd07182">
    <property type="entry name" value="RNase_HII_bacteria_HII_like"/>
    <property type="match status" value="1"/>
</dbReference>
<dbReference type="NCBIfam" id="NF000595">
    <property type="entry name" value="PRK00015.1-3"/>
    <property type="match status" value="1"/>
</dbReference>
<evidence type="ECO:0000256" key="7">
    <source>
        <dbReference type="ARBA" id="ARBA00019179"/>
    </source>
</evidence>
<gene>
    <name evidence="14" type="primary">rnhB</name>
    <name evidence="18" type="ORF">Cpap_0238</name>
</gene>
<dbReference type="FunFam" id="3.30.420.10:FF:000006">
    <property type="entry name" value="Ribonuclease HII"/>
    <property type="match status" value="1"/>
</dbReference>
<keyword evidence="19" id="KW-1185">Reference proteome</keyword>
<evidence type="ECO:0000256" key="12">
    <source>
        <dbReference type="ARBA" id="ARBA00022801"/>
    </source>
</evidence>
<comment type="function">
    <text evidence="3 14 16">Endonuclease that specifically degrades the RNA of RNA-DNA hybrids.</text>
</comment>
<dbReference type="PROSITE" id="PS51975">
    <property type="entry name" value="RNASE_H_2"/>
    <property type="match status" value="1"/>
</dbReference>
<evidence type="ECO:0000256" key="6">
    <source>
        <dbReference type="ARBA" id="ARBA00012180"/>
    </source>
</evidence>
<sequence>MGNLTLKQIQEEAQKLTVHEAIEYLSSLHNTGFKVDKLLEKYYKIKQKHEKEMERLHKMLCFERQAISEGFDYIAGVDEAGRGPLAGPVVAAAVVLPKGLTIEGVNDSKKLSEAQREKLFDEIKEKALSYGISVVDEKYIDEVNILNATKMAMTEALNRLDPIADCILLDAVSLDNISTKQVPIIKGDSLSLSIAAASILAKVTRDRLLMEYDAKYPQYGFAAHKGYGTPQHISAIKKFGLCPIHRLSFVKNFVE</sequence>
<dbReference type="GO" id="GO:0032299">
    <property type="term" value="C:ribonuclease H2 complex"/>
    <property type="evidence" value="ECO:0007669"/>
    <property type="project" value="TreeGrafter"/>
</dbReference>
<dbReference type="GO" id="GO:0006298">
    <property type="term" value="P:mismatch repair"/>
    <property type="evidence" value="ECO:0007669"/>
    <property type="project" value="TreeGrafter"/>
</dbReference>
<evidence type="ECO:0000313" key="18">
    <source>
        <dbReference type="EMBL" id="EGD45869.1"/>
    </source>
</evidence>
<reference evidence="18" key="2">
    <citation type="submission" date="2011-01" db="EMBL/GenBank/DDBJ databases">
        <title>The Non-contiguous Finished genome of Clostridium papyrosolvens.</title>
        <authorList>
            <person name="Lucas S."/>
            <person name="Copeland A."/>
            <person name="Lapidus A."/>
            <person name="Cheng J.-F."/>
            <person name="Goodwin L."/>
            <person name="Pitluck S."/>
            <person name="Misra M."/>
            <person name="Chertkov O."/>
            <person name="Detter J.C."/>
            <person name="Han C."/>
            <person name="Tapia R."/>
            <person name="Land M."/>
            <person name="Hauser L."/>
            <person name="Kyrpides N."/>
            <person name="Ivanova N."/>
            <person name="Pagani I."/>
            <person name="Mouttaki H."/>
            <person name="He Z."/>
            <person name="Zhou J."/>
            <person name="Hemme C.L."/>
            <person name="Woyke T."/>
        </authorList>
    </citation>
    <scope>NUCLEOTIDE SEQUENCE [LARGE SCALE GENOMIC DNA]</scope>
    <source>
        <strain evidence="18">DSM 2782</strain>
    </source>
</reference>
<evidence type="ECO:0000256" key="9">
    <source>
        <dbReference type="ARBA" id="ARBA00022722"/>
    </source>
</evidence>
<dbReference type="Gene3D" id="3.30.420.10">
    <property type="entry name" value="Ribonuclease H-like superfamily/Ribonuclease H"/>
    <property type="match status" value="1"/>
</dbReference>
<reference evidence="18" key="1">
    <citation type="submission" date="2009-07" db="EMBL/GenBank/DDBJ databases">
        <authorList>
            <consortium name="US DOE Joint Genome Institute (JGI-PGF)"/>
            <person name="Lucas S."/>
            <person name="Copeland A."/>
            <person name="Lapidus A."/>
            <person name="Glavina del Rio T."/>
            <person name="Tice H."/>
            <person name="Bruce D."/>
            <person name="Goodwin L."/>
            <person name="Pitluck S."/>
            <person name="Larimer F."/>
            <person name="Land M.L."/>
            <person name="Mouttaki H."/>
            <person name="He Z."/>
            <person name="Zhou J."/>
            <person name="Hemme C.L."/>
        </authorList>
    </citation>
    <scope>NUCLEOTIDE SEQUENCE</scope>
    <source>
        <strain evidence="18">DSM 2782</strain>
    </source>
</reference>
<dbReference type="GO" id="GO:0030145">
    <property type="term" value="F:manganese ion binding"/>
    <property type="evidence" value="ECO:0007669"/>
    <property type="project" value="UniProtKB-UniRule"/>
</dbReference>
<keyword evidence="8 14" id="KW-0963">Cytoplasm</keyword>
<dbReference type="Pfam" id="PF01351">
    <property type="entry name" value="RNase_HII"/>
    <property type="match status" value="1"/>
</dbReference>
<dbReference type="HAMAP" id="MF_00052_B">
    <property type="entry name" value="RNase_HII_B"/>
    <property type="match status" value="1"/>
</dbReference>
<dbReference type="InterPro" id="IPR001352">
    <property type="entry name" value="RNase_HII/HIII"/>
</dbReference>
<feature type="domain" description="RNase H type-2" evidence="17">
    <location>
        <begin position="72"/>
        <end position="255"/>
    </location>
</feature>
<keyword evidence="13 14" id="KW-0464">Manganese</keyword>
<keyword evidence="10 14" id="KW-0479">Metal-binding</keyword>
<keyword evidence="12 14" id="KW-0378">Hydrolase</keyword>
<dbReference type="NCBIfam" id="NF000594">
    <property type="entry name" value="PRK00015.1-1"/>
    <property type="match status" value="1"/>
</dbReference>
<dbReference type="SUPFAM" id="SSF53098">
    <property type="entry name" value="Ribonuclease H-like"/>
    <property type="match status" value="1"/>
</dbReference>
<dbReference type="EMBL" id="ACXX02000019">
    <property type="protein sequence ID" value="EGD45869.1"/>
    <property type="molecule type" value="Genomic_DNA"/>
</dbReference>
<dbReference type="STRING" id="588581.Cpap_0238"/>
<feature type="binding site" evidence="14 15">
    <location>
        <position position="78"/>
    </location>
    <ligand>
        <name>a divalent metal cation</name>
        <dbReference type="ChEBI" id="CHEBI:60240"/>
    </ligand>
</feature>
<dbReference type="InterPro" id="IPR022898">
    <property type="entry name" value="RNase_HII"/>
</dbReference>
<comment type="cofactor">
    <cofactor evidence="14 15">
        <name>Mn(2+)</name>
        <dbReference type="ChEBI" id="CHEBI:29035"/>
    </cofactor>
    <cofactor evidence="14 15">
        <name>Mg(2+)</name>
        <dbReference type="ChEBI" id="CHEBI:18420"/>
    </cofactor>
    <text evidence="14 15">Manganese or magnesium. Binds 1 divalent metal ion per monomer in the absence of substrate. May bind a second metal ion after substrate binding.</text>
</comment>
<evidence type="ECO:0000256" key="11">
    <source>
        <dbReference type="ARBA" id="ARBA00022759"/>
    </source>
</evidence>
<evidence type="ECO:0000256" key="10">
    <source>
        <dbReference type="ARBA" id="ARBA00022723"/>
    </source>
</evidence>
<dbReference type="GO" id="GO:0005737">
    <property type="term" value="C:cytoplasm"/>
    <property type="evidence" value="ECO:0007669"/>
    <property type="project" value="UniProtKB-SubCell"/>
</dbReference>
<comment type="cofactor">
    <cofactor evidence="2">
        <name>Mg(2+)</name>
        <dbReference type="ChEBI" id="CHEBI:18420"/>
    </cofactor>
</comment>
<organism evidence="18 19">
    <name type="scientific">Ruminiclostridium papyrosolvens DSM 2782</name>
    <dbReference type="NCBI Taxonomy" id="588581"/>
    <lineage>
        <taxon>Bacteria</taxon>
        <taxon>Bacillati</taxon>
        <taxon>Bacillota</taxon>
        <taxon>Clostridia</taxon>
        <taxon>Eubacteriales</taxon>
        <taxon>Oscillospiraceae</taxon>
        <taxon>Ruminiclostridium</taxon>
    </lineage>
</organism>
<evidence type="ECO:0000256" key="15">
    <source>
        <dbReference type="PROSITE-ProRule" id="PRU01319"/>
    </source>
</evidence>
<accession>F1TI91</accession>
<keyword evidence="9 14" id="KW-0540">Nuclease</keyword>
<dbReference type="RefSeq" id="WP_004622313.1">
    <property type="nucleotide sequence ID" value="NZ_ACXX02000019.1"/>
</dbReference>
<comment type="caution">
    <text evidence="18">The sequence shown here is derived from an EMBL/GenBank/DDBJ whole genome shotgun (WGS) entry which is preliminary data.</text>
</comment>
<proteinExistence type="inferred from homology"/>
<evidence type="ECO:0000256" key="13">
    <source>
        <dbReference type="ARBA" id="ARBA00023211"/>
    </source>
</evidence>
<feature type="binding site" evidence="14 15">
    <location>
        <position position="79"/>
    </location>
    <ligand>
        <name>a divalent metal cation</name>
        <dbReference type="ChEBI" id="CHEBI:60240"/>
    </ligand>
</feature>
<evidence type="ECO:0000256" key="4">
    <source>
        <dbReference type="ARBA" id="ARBA00004496"/>
    </source>
</evidence>
<feature type="binding site" evidence="14 15">
    <location>
        <position position="170"/>
    </location>
    <ligand>
        <name>a divalent metal cation</name>
        <dbReference type="ChEBI" id="CHEBI:60240"/>
    </ligand>
</feature>
<evidence type="ECO:0000256" key="14">
    <source>
        <dbReference type="HAMAP-Rule" id="MF_00052"/>
    </source>
</evidence>
<name>F1TI91_9FIRM</name>
<evidence type="ECO:0000256" key="3">
    <source>
        <dbReference type="ARBA" id="ARBA00004065"/>
    </source>
</evidence>
<protein>
    <recommendedName>
        <fullName evidence="7 14">Ribonuclease HII</fullName>
        <shortName evidence="14">RNase HII</shortName>
        <ecNumber evidence="6 14">3.1.26.4</ecNumber>
    </recommendedName>
</protein>
<dbReference type="PANTHER" id="PTHR10954">
    <property type="entry name" value="RIBONUCLEASE H2 SUBUNIT A"/>
    <property type="match status" value="1"/>
</dbReference>
<dbReference type="EC" id="3.1.26.4" evidence="6 14"/>
<keyword evidence="11 14" id="KW-0255">Endonuclease</keyword>
<dbReference type="GO" id="GO:0004523">
    <property type="term" value="F:RNA-DNA hybrid ribonuclease activity"/>
    <property type="evidence" value="ECO:0007669"/>
    <property type="project" value="UniProtKB-UniRule"/>
</dbReference>
<evidence type="ECO:0000313" key="19">
    <source>
        <dbReference type="Proteomes" id="UP000003860"/>
    </source>
</evidence>
<dbReference type="InterPro" id="IPR024567">
    <property type="entry name" value="RNase_HII/HIII_dom"/>
</dbReference>
<dbReference type="Proteomes" id="UP000003860">
    <property type="component" value="Unassembled WGS sequence"/>
</dbReference>
<dbReference type="GO" id="GO:0003723">
    <property type="term" value="F:RNA binding"/>
    <property type="evidence" value="ECO:0007669"/>
    <property type="project" value="UniProtKB-UniRule"/>
</dbReference>
<evidence type="ECO:0000256" key="8">
    <source>
        <dbReference type="ARBA" id="ARBA00022490"/>
    </source>
</evidence>
<dbReference type="GO" id="GO:0043137">
    <property type="term" value="P:DNA replication, removal of RNA primer"/>
    <property type="evidence" value="ECO:0007669"/>
    <property type="project" value="TreeGrafter"/>
</dbReference>
<dbReference type="AlphaFoldDB" id="F1TI91"/>
<evidence type="ECO:0000256" key="5">
    <source>
        <dbReference type="ARBA" id="ARBA00007383"/>
    </source>
</evidence>
<dbReference type="PANTHER" id="PTHR10954:SF18">
    <property type="entry name" value="RIBONUCLEASE HII"/>
    <property type="match status" value="1"/>
</dbReference>
<evidence type="ECO:0000256" key="1">
    <source>
        <dbReference type="ARBA" id="ARBA00000077"/>
    </source>
</evidence>
<evidence type="ECO:0000256" key="16">
    <source>
        <dbReference type="RuleBase" id="RU003515"/>
    </source>
</evidence>
<dbReference type="OrthoDB" id="9803420at2"/>